<keyword evidence="4" id="KW-0479">Metal-binding</keyword>
<dbReference type="PROSITE" id="PS51746">
    <property type="entry name" value="PPM_2"/>
    <property type="match status" value="1"/>
</dbReference>
<reference evidence="12" key="1">
    <citation type="submission" date="2023-07" db="EMBL/GenBank/DDBJ databases">
        <title>draft genome sequence of fig (Ficus carica).</title>
        <authorList>
            <person name="Takahashi T."/>
            <person name="Nishimura K."/>
        </authorList>
    </citation>
    <scope>NUCLEOTIDE SEQUENCE</scope>
</reference>
<dbReference type="EC" id="3.1.3.16" evidence="3"/>
<gene>
    <name evidence="12" type="ORF">TIFTF001_024996</name>
</gene>
<keyword evidence="8" id="KW-0464">Manganese</keyword>
<feature type="signal peptide" evidence="10">
    <location>
        <begin position="1"/>
        <end position="17"/>
    </location>
</feature>
<name>A0AA88B125_FICCA</name>
<dbReference type="EMBL" id="BTGU01000060">
    <property type="protein sequence ID" value="GMN55881.1"/>
    <property type="molecule type" value="Genomic_DNA"/>
</dbReference>
<evidence type="ECO:0000313" key="13">
    <source>
        <dbReference type="Proteomes" id="UP001187192"/>
    </source>
</evidence>
<dbReference type="SMART" id="SM00332">
    <property type="entry name" value="PP2Cc"/>
    <property type="match status" value="1"/>
</dbReference>
<keyword evidence="13" id="KW-1185">Reference proteome</keyword>
<keyword evidence="7 9" id="KW-0904">Protein phosphatase</keyword>
<dbReference type="Pfam" id="PF00481">
    <property type="entry name" value="PP2C"/>
    <property type="match status" value="1"/>
</dbReference>
<comment type="cofactor">
    <cofactor evidence="1">
        <name>Mn(2+)</name>
        <dbReference type="ChEBI" id="CHEBI:29035"/>
    </cofactor>
</comment>
<evidence type="ECO:0000256" key="7">
    <source>
        <dbReference type="ARBA" id="ARBA00022912"/>
    </source>
</evidence>
<dbReference type="CDD" id="cd00143">
    <property type="entry name" value="PP2Cc"/>
    <property type="match status" value="1"/>
</dbReference>
<dbReference type="InterPro" id="IPR015655">
    <property type="entry name" value="PP2C"/>
</dbReference>
<comment type="caution">
    <text evidence="12">The sequence shown here is derived from an EMBL/GenBank/DDBJ whole genome shotgun (WGS) entry which is preliminary data.</text>
</comment>
<evidence type="ECO:0000256" key="4">
    <source>
        <dbReference type="ARBA" id="ARBA00022723"/>
    </source>
</evidence>
<accession>A0AA88B125</accession>
<evidence type="ECO:0000256" key="9">
    <source>
        <dbReference type="RuleBase" id="RU003465"/>
    </source>
</evidence>
<dbReference type="PANTHER" id="PTHR47992">
    <property type="entry name" value="PROTEIN PHOSPHATASE"/>
    <property type="match status" value="1"/>
</dbReference>
<protein>
    <recommendedName>
        <fullName evidence="3">protein-serine/threonine phosphatase</fullName>
        <ecNumber evidence="3">3.1.3.16</ecNumber>
    </recommendedName>
</protein>
<evidence type="ECO:0000256" key="8">
    <source>
        <dbReference type="ARBA" id="ARBA00023211"/>
    </source>
</evidence>
<evidence type="ECO:0000256" key="3">
    <source>
        <dbReference type="ARBA" id="ARBA00013081"/>
    </source>
</evidence>
<keyword evidence="10" id="KW-0732">Signal</keyword>
<evidence type="ECO:0000259" key="11">
    <source>
        <dbReference type="PROSITE" id="PS51746"/>
    </source>
</evidence>
<sequence length="394" mass="43658">MAGLVSWLLNLGKSVAACCTNLMGWNKDDDDDDDDDVGSSVRDPRLWDREELATCSHGQFSFAMVQGNPSQCEDDGQVESGPHGLFVGVYDGHGGSRVSAYCCDHIFPHLARIAQETRVITEDTLRSVIAATENGFMDVVRLEHEANPDVTAVGSCCLVALLWKGRLHIANLGDCRAVLGHLNELTNRIEAVQLTRDDNVSLEDVRYEVLNAYPDVPDILQQVDGVWRIKGHIQVFKAIGDAYLKIPEYSLLPTVSRLRLPEAITRSVLSAEPSLLTRDLQPRDMFLICASDGLWEHISSQRAVQIVNKRPRKGIARRLLKAALKVASRKRGVTYDLVKSTTDPNFRRNIHDDITVVVIFFSRGGRYDATVPGLSIRGTKNEKLPARFSLQGVA</sequence>
<evidence type="ECO:0000256" key="2">
    <source>
        <dbReference type="ARBA" id="ARBA00001946"/>
    </source>
</evidence>
<evidence type="ECO:0000256" key="1">
    <source>
        <dbReference type="ARBA" id="ARBA00001936"/>
    </source>
</evidence>
<dbReference type="SUPFAM" id="SSF81606">
    <property type="entry name" value="PP2C-like"/>
    <property type="match status" value="1"/>
</dbReference>
<dbReference type="Gene3D" id="3.60.40.10">
    <property type="entry name" value="PPM-type phosphatase domain"/>
    <property type="match status" value="1"/>
</dbReference>
<dbReference type="InterPro" id="IPR001932">
    <property type="entry name" value="PPM-type_phosphatase-like_dom"/>
</dbReference>
<dbReference type="GO" id="GO:0046872">
    <property type="term" value="F:metal ion binding"/>
    <property type="evidence" value="ECO:0007669"/>
    <property type="project" value="UniProtKB-KW"/>
</dbReference>
<comment type="cofactor">
    <cofactor evidence="2">
        <name>Mg(2+)</name>
        <dbReference type="ChEBI" id="CHEBI:18420"/>
    </cofactor>
</comment>
<evidence type="ECO:0000256" key="10">
    <source>
        <dbReference type="SAM" id="SignalP"/>
    </source>
</evidence>
<dbReference type="InterPro" id="IPR000222">
    <property type="entry name" value="PP2C_BS"/>
</dbReference>
<dbReference type="Proteomes" id="UP001187192">
    <property type="component" value="Unassembled WGS sequence"/>
</dbReference>
<feature type="domain" description="PPM-type phosphatase" evidence="11">
    <location>
        <begin position="59"/>
        <end position="361"/>
    </location>
</feature>
<keyword evidence="5 9" id="KW-0378">Hydrolase</keyword>
<evidence type="ECO:0000256" key="5">
    <source>
        <dbReference type="ARBA" id="ARBA00022801"/>
    </source>
</evidence>
<feature type="chain" id="PRO_5041728399" description="protein-serine/threonine phosphatase" evidence="10">
    <location>
        <begin position="18"/>
        <end position="394"/>
    </location>
</feature>
<evidence type="ECO:0000256" key="6">
    <source>
        <dbReference type="ARBA" id="ARBA00022842"/>
    </source>
</evidence>
<dbReference type="AlphaFoldDB" id="A0AA88B125"/>
<dbReference type="GO" id="GO:0004722">
    <property type="term" value="F:protein serine/threonine phosphatase activity"/>
    <property type="evidence" value="ECO:0007669"/>
    <property type="project" value="UniProtKB-EC"/>
</dbReference>
<evidence type="ECO:0000313" key="12">
    <source>
        <dbReference type="EMBL" id="GMN55881.1"/>
    </source>
</evidence>
<keyword evidence="6" id="KW-0460">Magnesium</keyword>
<dbReference type="PROSITE" id="PS01032">
    <property type="entry name" value="PPM_1"/>
    <property type="match status" value="1"/>
</dbReference>
<dbReference type="InterPro" id="IPR036457">
    <property type="entry name" value="PPM-type-like_dom_sf"/>
</dbReference>
<organism evidence="12 13">
    <name type="scientific">Ficus carica</name>
    <name type="common">Common fig</name>
    <dbReference type="NCBI Taxonomy" id="3494"/>
    <lineage>
        <taxon>Eukaryota</taxon>
        <taxon>Viridiplantae</taxon>
        <taxon>Streptophyta</taxon>
        <taxon>Embryophyta</taxon>
        <taxon>Tracheophyta</taxon>
        <taxon>Spermatophyta</taxon>
        <taxon>Magnoliopsida</taxon>
        <taxon>eudicotyledons</taxon>
        <taxon>Gunneridae</taxon>
        <taxon>Pentapetalae</taxon>
        <taxon>rosids</taxon>
        <taxon>fabids</taxon>
        <taxon>Rosales</taxon>
        <taxon>Moraceae</taxon>
        <taxon>Ficeae</taxon>
        <taxon>Ficus</taxon>
    </lineage>
</organism>
<comment type="similarity">
    <text evidence="9">Belongs to the PP2C family.</text>
</comment>
<proteinExistence type="inferred from homology"/>